<dbReference type="GO" id="GO:0015562">
    <property type="term" value="F:efflux transmembrane transporter activity"/>
    <property type="evidence" value="ECO:0007669"/>
    <property type="project" value="InterPro"/>
</dbReference>
<keyword evidence="8" id="KW-0732">Signal</keyword>
<organism evidence="9 10">
    <name type="scientific">Pacificitalea manganoxidans</name>
    <dbReference type="NCBI Taxonomy" id="1411902"/>
    <lineage>
        <taxon>Bacteria</taxon>
        <taxon>Pseudomonadati</taxon>
        <taxon>Pseudomonadota</taxon>
        <taxon>Alphaproteobacteria</taxon>
        <taxon>Rhodobacterales</taxon>
        <taxon>Paracoccaceae</taxon>
        <taxon>Pacificitalea</taxon>
    </lineage>
</organism>
<evidence type="ECO:0000256" key="8">
    <source>
        <dbReference type="SAM" id="SignalP"/>
    </source>
</evidence>
<dbReference type="PANTHER" id="PTHR30026">
    <property type="entry name" value="OUTER MEMBRANE PROTEIN TOLC"/>
    <property type="match status" value="1"/>
</dbReference>
<proteinExistence type="inferred from homology"/>
<keyword evidence="7" id="KW-0998">Cell outer membrane</keyword>
<evidence type="ECO:0000256" key="4">
    <source>
        <dbReference type="ARBA" id="ARBA00022452"/>
    </source>
</evidence>
<sequence>MAVGVAVSLALSAPAAWAETLTDTLIDAYRHSHLLDQNRALLRAADEDVAQAVASLRPVLNFAASATRSFPLAPTAIDVINAAVELQASITLYDGGDNQLAIDQTKETVLATREALVAVEQSVLLSAVQAYTDVQSAKQLVSLRQSNTRLITEQLRAARDRFEVGEITRTEVAAAEARLAAANSSYAAAEGQLEYAREAYKLAVGHAPGTLADAPPTPDIPNTLDEAKKIATRTHPAIRQAQREVTVTELGVLRAQAAMKPSVNANASVAMDKYGDRSGAFGLSLNQPIYAGGALSSAVRQARAQRDANRANLLQTVHEVEQSAGNAWATLAVAIAQLEATDRQISAAQIAFNGIREEASLGARTTLDVLDAEQDLLDARVDRVDAVAAQYVAIYSLLSAMGLLTVDHLKLGIQTYDPSAYYNAVKNAPAGLSQQGRKLDAVLERLGKR</sequence>
<dbReference type="AlphaFoldDB" id="A0A291LYP7"/>
<keyword evidence="6" id="KW-0472">Membrane</keyword>
<keyword evidence="10" id="KW-1185">Reference proteome</keyword>
<dbReference type="RefSeq" id="WP_374708997.1">
    <property type="nucleotide sequence ID" value="NZ_CP021404.1"/>
</dbReference>
<dbReference type="GO" id="GO:0015288">
    <property type="term" value="F:porin activity"/>
    <property type="evidence" value="ECO:0007669"/>
    <property type="project" value="TreeGrafter"/>
</dbReference>
<evidence type="ECO:0000256" key="1">
    <source>
        <dbReference type="ARBA" id="ARBA00004442"/>
    </source>
</evidence>
<reference evidence="9 10" key="1">
    <citation type="submission" date="2017-05" db="EMBL/GenBank/DDBJ databases">
        <title>Comparative genomic and metabolic analysis of manganese-oxidizing mechanisms in Celeribater manganoxidans DY25T: its adaption to the environment of polymetallic nodule.</title>
        <authorList>
            <person name="Wang X."/>
        </authorList>
    </citation>
    <scope>NUCLEOTIDE SEQUENCE [LARGE SCALE GENOMIC DNA]</scope>
    <source>
        <strain evidence="9 10">DY25</strain>
    </source>
</reference>
<protein>
    <submittedName>
        <fullName evidence="9">Transporter</fullName>
    </submittedName>
</protein>
<dbReference type="GO" id="GO:1990281">
    <property type="term" value="C:efflux pump complex"/>
    <property type="evidence" value="ECO:0007669"/>
    <property type="project" value="TreeGrafter"/>
</dbReference>
<keyword evidence="5" id="KW-0812">Transmembrane</keyword>
<dbReference type="InterPro" id="IPR051906">
    <property type="entry name" value="TolC-like"/>
</dbReference>
<dbReference type="InterPro" id="IPR003423">
    <property type="entry name" value="OMP_efflux"/>
</dbReference>
<feature type="signal peptide" evidence="8">
    <location>
        <begin position="1"/>
        <end position="18"/>
    </location>
</feature>
<keyword evidence="3" id="KW-0813">Transport</keyword>
<name>A0A291LYP7_9RHOB</name>
<evidence type="ECO:0000313" key="9">
    <source>
        <dbReference type="EMBL" id="ATI41821.1"/>
    </source>
</evidence>
<evidence type="ECO:0000313" key="10">
    <source>
        <dbReference type="Proteomes" id="UP000219050"/>
    </source>
</evidence>
<dbReference type="InterPro" id="IPR010130">
    <property type="entry name" value="T1SS_OMP_TolC"/>
</dbReference>
<evidence type="ECO:0000256" key="7">
    <source>
        <dbReference type="ARBA" id="ARBA00023237"/>
    </source>
</evidence>
<dbReference type="EMBL" id="CP021404">
    <property type="protein sequence ID" value="ATI41821.1"/>
    <property type="molecule type" value="Genomic_DNA"/>
</dbReference>
<accession>A0A291LYP7</accession>
<comment type="subcellular location">
    <subcellularLocation>
        <location evidence="1">Cell outer membrane</location>
    </subcellularLocation>
</comment>
<keyword evidence="4" id="KW-1134">Transmembrane beta strand</keyword>
<dbReference type="KEGG" id="cmag:CBW24_07295"/>
<dbReference type="PANTHER" id="PTHR30026:SF22">
    <property type="entry name" value="OUTER MEMBRANE EFFLUX PROTEIN"/>
    <property type="match status" value="1"/>
</dbReference>
<evidence type="ECO:0000256" key="6">
    <source>
        <dbReference type="ARBA" id="ARBA00023136"/>
    </source>
</evidence>
<gene>
    <name evidence="9" type="ORF">CBW24_07295</name>
</gene>
<evidence type="ECO:0000256" key="5">
    <source>
        <dbReference type="ARBA" id="ARBA00022692"/>
    </source>
</evidence>
<dbReference type="Proteomes" id="UP000219050">
    <property type="component" value="Chromosome"/>
</dbReference>
<dbReference type="GO" id="GO:0009279">
    <property type="term" value="C:cell outer membrane"/>
    <property type="evidence" value="ECO:0007669"/>
    <property type="project" value="UniProtKB-SubCell"/>
</dbReference>
<dbReference type="Gene3D" id="1.20.1600.10">
    <property type="entry name" value="Outer membrane efflux proteins (OEP)"/>
    <property type="match status" value="1"/>
</dbReference>
<dbReference type="NCBIfam" id="TIGR01844">
    <property type="entry name" value="type_I_sec_TolC"/>
    <property type="match status" value="1"/>
</dbReference>
<comment type="similarity">
    <text evidence="2">Belongs to the outer membrane factor (OMF) (TC 1.B.17) family.</text>
</comment>
<evidence type="ECO:0000256" key="2">
    <source>
        <dbReference type="ARBA" id="ARBA00007613"/>
    </source>
</evidence>
<feature type="chain" id="PRO_5012855448" evidence="8">
    <location>
        <begin position="19"/>
        <end position="449"/>
    </location>
</feature>
<evidence type="ECO:0000256" key="3">
    <source>
        <dbReference type="ARBA" id="ARBA00022448"/>
    </source>
</evidence>
<dbReference type="SUPFAM" id="SSF56954">
    <property type="entry name" value="Outer membrane efflux proteins (OEP)"/>
    <property type="match status" value="1"/>
</dbReference>
<dbReference type="Pfam" id="PF02321">
    <property type="entry name" value="OEP"/>
    <property type="match status" value="2"/>
</dbReference>